<dbReference type="InterPro" id="IPR013428">
    <property type="entry name" value="Membrane-bound_put_N"/>
</dbReference>
<evidence type="ECO:0000256" key="4">
    <source>
        <dbReference type="PROSITE-ProRule" id="PRU00433"/>
    </source>
</evidence>
<name>A0ABP9NV56_9BACT</name>
<dbReference type="InterPro" id="IPR055557">
    <property type="entry name" value="DUF7133"/>
</dbReference>
<keyword evidence="5" id="KW-0732">Signal</keyword>
<dbReference type="InterPro" id="IPR036909">
    <property type="entry name" value="Cyt_c-like_dom_sf"/>
</dbReference>
<keyword evidence="8" id="KW-1185">Reference proteome</keyword>
<comment type="caution">
    <text evidence="7">The sequence shown here is derived from an EMBL/GenBank/DDBJ whole genome shotgun (WGS) entry which is preliminary data.</text>
</comment>
<dbReference type="PANTHER" id="PTHR33546">
    <property type="entry name" value="LARGE, MULTIFUNCTIONAL SECRETED PROTEIN-RELATED"/>
    <property type="match status" value="1"/>
</dbReference>
<keyword evidence="3 4" id="KW-0408">Iron</keyword>
<dbReference type="PROSITE" id="PS51007">
    <property type="entry name" value="CYTC"/>
    <property type="match status" value="1"/>
</dbReference>
<evidence type="ECO:0000259" key="6">
    <source>
        <dbReference type="PROSITE" id="PS51007"/>
    </source>
</evidence>
<protein>
    <recommendedName>
        <fullName evidence="6">Cytochrome c domain-containing protein</fullName>
    </recommendedName>
</protein>
<evidence type="ECO:0000256" key="3">
    <source>
        <dbReference type="ARBA" id="ARBA00023004"/>
    </source>
</evidence>
<sequence length="803" mass="87844">MIKVLLFCGLLLPLSQAGLTPESAAKIAPLPTAAEQGGLLFADLNADGHEDLLISNPQSYGVYLFNPVAKKNVQWEKGWTQVLREGRAGDASSLPLLVDVKGQGTGVQFKDGALRDAQGTVLMPLAELLRVPGPLPLSPEESLKALRVKQGYAASLVAHEPLVQDPVFVDWDAQGRMWVVEMGDYPFAPGEKTTDGRGGQEKVTPLQNGRIKILEDTDADGVYDRATLFLEGLRHPTGLAFWKGGIFISAIPDILYAEDTNGDGVCDKREPWFTGFTAGNPQHLVNGFAWGLDGWFYGANGDSGGDITCLKTGAKVKLGTHDFRFHPVTGEFRLETGRSQYGKWRDDYGNWFGNNNSILGWHYHVPMQYLEQHRDLVAKSVRSVLNADTRVFTISPPVRRFNWAGATQVLTAACSPMPWSDGKHDCLLICEPANNLVRRDVLNYTRFPLTSSRHPDDAETEFIASTDNWFRPSLVREGPDGALYVVDVYRLVLEHPEWIPADIVKGLDLRAGEDRGRIFRIAGPSARQVRKRVLEDLPTAMRSAQRWQRDSAQRRLLESGDLMALPWLLALAQEVQATPRVRLQAAWTAALLEERHRSALLALLQSFHPQVRGAALVAAGSQDISSAELATWFPKSDIPAAAASLPAITRSNPDRVAVVKRYLDQVSKLQGDAARGEKVYQKACMACHQLNGSGAEVGPNLETVAAKPMEQILEAIFDPNKAVEQRNVATEITQTDGSVLAGLVSADTPGGLSLRLPGGVDVAVPRSKIRSLKTLPLSLMPEGLEAALTVQETADLLARIQLR</sequence>
<dbReference type="InterPro" id="IPR011041">
    <property type="entry name" value="Quinoprot_gluc/sorb_DH_b-prop"/>
</dbReference>
<dbReference type="RefSeq" id="WP_345734491.1">
    <property type="nucleotide sequence ID" value="NZ_BAABIA010000001.1"/>
</dbReference>
<feature type="chain" id="PRO_5045911895" description="Cytochrome c domain-containing protein" evidence="5">
    <location>
        <begin position="18"/>
        <end position="803"/>
    </location>
</feature>
<accession>A0ABP9NV56</accession>
<dbReference type="Pfam" id="PF00034">
    <property type="entry name" value="Cytochrom_C"/>
    <property type="match status" value="1"/>
</dbReference>
<feature type="signal peptide" evidence="5">
    <location>
        <begin position="1"/>
        <end position="17"/>
    </location>
</feature>
<proteinExistence type="predicted"/>
<gene>
    <name evidence="7" type="ORF">GCM10023213_01870</name>
</gene>
<dbReference type="Proteomes" id="UP001499852">
    <property type="component" value="Unassembled WGS sequence"/>
</dbReference>
<evidence type="ECO:0000256" key="2">
    <source>
        <dbReference type="ARBA" id="ARBA00022723"/>
    </source>
</evidence>
<organism evidence="7 8">
    <name type="scientific">Prosthecobacter algae</name>
    <dbReference type="NCBI Taxonomy" id="1144682"/>
    <lineage>
        <taxon>Bacteria</taxon>
        <taxon>Pseudomonadati</taxon>
        <taxon>Verrucomicrobiota</taxon>
        <taxon>Verrucomicrobiia</taxon>
        <taxon>Verrucomicrobiales</taxon>
        <taxon>Verrucomicrobiaceae</taxon>
        <taxon>Prosthecobacter</taxon>
    </lineage>
</organism>
<evidence type="ECO:0000313" key="7">
    <source>
        <dbReference type="EMBL" id="GAA5132928.1"/>
    </source>
</evidence>
<reference evidence="8" key="1">
    <citation type="journal article" date="2019" name="Int. J. Syst. Evol. Microbiol.">
        <title>The Global Catalogue of Microorganisms (GCM) 10K type strain sequencing project: providing services to taxonomists for standard genome sequencing and annotation.</title>
        <authorList>
            <consortium name="The Broad Institute Genomics Platform"/>
            <consortium name="The Broad Institute Genome Sequencing Center for Infectious Disease"/>
            <person name="Wu L."/>
            <person name="Ma J."/>
        </authorList>
    </citation>
    <scope>NUCLEOTIDE SEQUENCE [LARGE SCALE GENOMIC DNA]</scope>
    <source>
        <strain evidence="8">JCM 18053</strain>
    </source>
</reference>
<dbReference type="SUPFAM" id="SSF50952">
    <property type="entry name" value="Soluble quinoprotein glucose dehydrogenase"/>
    <property type="match status" value="1"/>
</dbReference>
<dbReference type="NCBIfam" id="TIGR02604">
    <property type="entry name" value="Piru_Ver_Nterm"/>
    <property type="match status" value="1"/>
</dbReference>
<dbReference type="Gene3D" id="1.10.760.10">
    <property type="entry name" value="Cytochrome c-like domain"/>
    <property type="match status" value="1"/>
</dbReference>
<evidence type="ECO:0000256" key="1">
    <source>
        <dbReference type="ARBA" id="ARBA00022617"/>
    </source>
</evidence>
<dbReference type="Pfam" id="PF23500">
    <property type="entry name" value="DUF7133"/>
    <property type="match status" value="1"/>
</dbReference>
<dbReference type="InterPro" id="IPR009056">
    <property type="entry name" value="Cyt_c-like_dom"/>
</dbReference>
<dbReference type="InterPro" id="IPR013427">
    <property type="entry name" value="Haem-bd_dom_put"/>
</dbReference>
<feature type="domain" description="Cytochrome c" evidence="6">
    <location>
        <begin position="671"/>
        <end position="803"/>
    </location>
</feature>
<dbReference type="EMBL" id="BAABIA010000001">
    <property type="protein sequence ID" value="GAA5132928.1"/>
    <property type="molecule type" value="Genomic_DNA"/>
</dbReference>
<evidence type="ECO:0000313" key="8">
    <source>
        <dbReference type="Proteomes" id="UP001499852"/>
    </source>
</evidence>
<keyword evidence="2 4" id="KW-0479">Metal-binding</keyword>
<dbReference type="NCBIfam" id="TIGR02603">
    <property type="entry name" value="CxxCH_TIGR02603"/>
    <property type="match status" value="1"/>
</dbReference>
<dbReference type="PANTHER" id="PTHR33546:SF1">
    <property type="entry name" value="LARGE, MULTIFUNCTIONAL SECRETED PROTEIN"/>
    <property type="match status" value="1"/>
</dbReference>
<dbReference type="SUPFAM" id="SSF46626">
    <property type="entry name" value="Cytochrome c"/>
    <property type="match status" value="1"/>
</dbReference>
<keyword evidence="1 4" id="KW-0349">Heme</keyword>
<evidence type="ECO:0000256" key="5">
    <source>
        <dbReference type="SAM" id="SignalP"/>
    </source>
</evidence>